<dbReference type="InterPro" id="IPR027417">
    <property type="entry name" value="P-loop_NTPase"/>
</dbReference>
<dbReference type="SUPFAM" id="SSF52540">
    <property type="entry name" value="P-loop containing nucleoside triphosphate hydrolases"/>
    <property type="match status" value="1"/>
</dbReference>
<keyword evidence="2" id="KW-1185">Reference proteome</keyword>
<dbReference type="Proteomes" id="UP001364224">
    <property type="component" value="Unassembled WGS sequence"/>
</dbReference>
<protein>
    <recommendedName>
        <fullName evidence="3">AAA family ATPase</fullName>
    </recommendedName>
</protein>
<reference evidence="1 2" key="1">
    <citation type="submission" date="2024-02" db="EMBL/GenBank/DDBJ databases">
        <title>Adaptive strategies in a cosmopolitan and abundant soil bacterium.</title>
        <authorList>
            <person name="Carini P."/>
        </authorList>
    </citation>
    <scope>NUCLEOTIDE SEQUENCE [LARGE SCALE GENOMIC DNA]</scope>
    <source>
        <strain evidence="1 2">AZCC 1608</strain>
    </source>
</reference>
<name>A0ABU8BN98_9BRAD</name>
<sequence>MKLLFLHGAPAVGKLTVAKALLRIVPGRLMDNHAAIDLALTIFDFGAPGFWELVHDVRCSAIDAAAEQDVPLLVTTFCYAEPDDRVQFGQFEEIVQRRGAKLLPVFLHCSREEALRRVGNPDRVARRKIISGDHLTRDFDRYDLTAVPRPDCIKLDTGVNPAEVTAKNIVGHFRLDVLP</sequence>
<comment type="caution">
    <text evidence="1">The sequence shown here is derived from an EMBL/GenBank/DDBJ whole genome shotgun (WGS) entry which is preliminary data.</text>
</comment>
<evidence type="ECO:0000313" key="2">
    <source>
        <dbReference type="Proteomes" id="UP001364224"/>
    </source>
</evidence>
<evidence type="ECO:0000313" key="1">
    <source>
        <dbReference type="EMBL" id="MEH2560023.1"/>
    </source>
</evidence>
<gene>
    <name evidence="1" type="ORF">V1286_007552</name>
</gene>
<accession>A0ABU8BN98</accession>
<dbReference type="EMBL" id="JAZHRV010000001">
    <property type="protein sequence ID" value="MEH2560023.1"/>
    <property type="molecule type" value="Genomic_DNA"/>
</dbReference>
<proteinExistence type="predicted"/>
<dbReference type="Gene3D" id="3.40.50.300">
    <property type="entry name" value="P-loop containing nucleotide triphosphate hydrolases"/>
    <property type="match status" value="1"/>
</dbReference>
<evidence type="ECO:0008006" key="3">
    <source>
        <dbReference type="Google" id="ProtNLM"/>
    </source>
</evidence>
<organism evidence="1 2">
    <name type="scientific">Bradyrhizobium algeriense</name>
    <dbReference type="NCBI Taxonomy" id="634784"/>
    <lineage>
        <taxon>Bacteria</taxon>
        <taxon>Pseudomonadati</taxon>
        <taxon>Pseudomonadota</taxon>
        <taxon>Alphaproteobacteria</taxon>
        <taxon>Hyphomicrobiales</taxon>
        <taxon>Nitrobacteraceae</taxon>
        <taxon>Bradyrhizobium</taxon>
    </lineage>
</organism>
<dbReference type="RefSeq" id="WP_334488752.1">
    <property type="nucleotide sequence ID" value="NZ_JAZHRV010000001.1"/>
</dbReference>